<dbReference type="SUPFAM" id="SSF53474">
    <property type="entry name" value="alpha/beta-Hydrolases"/>
    <property type="match status" value="1"/>
</dbReference>
<protein>
    <submittedName>
        <fullName evidence="5">Cutinase Cut1</fullName>
    </submittedName>
</protein>
<dbReference type="Proteomes" id="UP000199251">
    <property type="component" value="Unassembled WGS sequence"/>
</dbReference>
<dbReference type="Gene3D" id="3.40.50.1820">
    <property type="entry name" value="alpha/beta hydrolase"/>
    <property type="match status" value="1"/>
</dbReference>
<dbReference type="PANTHER" id="PTHR33630:SF9">
    <property type="entry name" value="CUTINASE 4"/>
    <property type="match status" value="1"/>
</dbReference>
<name>A0A0E4GZP7_MYCLN</name>
<evidence type="ECO:0000256" key="2">
    <source>
        <dbReference type="ARBA" id="ARBA00022487"/>
    </source>
</evidence>
<accession>A0A0E4GZP7</accession>
<sequence length="254" mass="25750">MGIYFGMIAGHITRIVKPTALAAVGLGTSFLVSPTPSALAEPCPDAQVVFARGTGEPEGIGPTGQAFVDNLRGREAGKSVDVYAVNYPASNEWQTGLDGIRDAGTHVVSMANSCPKTKMVLSGFSQGAAVMGFVTSASVPDGVDPATVPKPLAPEIADHVAAVVLFGTPNVRAMNFLGQPPLVIGPSYVGKTLKVCATDDPVCSDGMNFAAHDTYADGGAYIDKGAAFAASRLDEAAGGPTVVAHAPTGTGFGN</sequence>
<evidence type="ECO:0000313" key="5">
    <source>
        <dbReference type="EMBL" id="CQD16517.1"/>
    </source>
</evidence>
<evidence type="ECO:0000256" key="3">
    <source>
        <dbReference type="ARBA" id="ARBA00022801"/>
    </source>
</evidence>
<dbReference type="OrthoDB" id="3690529at2"/>
<dbReference type="AlphaFoldDB" id="A0A0E4GZP7"/>
<dbReference type="SMART" id="SM01110">
    <property type="entry name" value="Cutinase"/>
    <property type="match status" value="1"/>
</dbReference>
<keyword evidence="4" id="KW-1015">Disulfide bond</keyword>
<proteinExistence type="inferred from homology"/>
<keyword evidence="2" id="KW-0719">Serine esterase</keyword>
<dbReference type="RefSeq" id="WP_090609236.1">
    <property type="nucleotide sequence ID" value="NZ_CTEE01000001.1"/>
</dbReference>
<dbReference type="GO" id="GO:0052689">
    <property type="term" value="F:carboxylic ester hydrolase activity"/>
    <property type="evidence" value="ECO:0007669"/>
    <property type="project" value="UniProtKB-KW"/>
</dbReference>
<evidence type="ECO:0000256" key="4">
    <source>
        <dbReference type="ARBA" id="ARBA00023157"/>
    </source>
</evidence>
<comment type="similarity">
    <text evidence="1">Belongs to the cutinase family.</text>
</comment>
<dbReference type="EMBL" id="CTEE01000001">
    <property type="protein sequence ID" value="CQD16517.1"/>
    <property type="molecule type" value="Genomic_DNA"/>
</dbReference>
<dbReference type="PANTHER" id="PTHR33630">
    <property type="entry name" value="CUTINASE RV1984C-RELATED-RELATED"/>
    <property type="match status" value="1"/>
</dbReference>
<evidence type="ECO:0000256" key="1">
    <source>
        <dbReference type="ARBA" id="ARBA00007534"/>
    </source>
</evidence>
<evidence type="ECO:0000313" key="6">
    <source>
        <dbReference type="Proteomes" id="UP000199251"/>
    </source>
</evidence>
<gene>
    <name evidence="5" type="primary">cut1_2</name>
    <name evidence="5" type="ORF">BN1232_03574</name>
</gene>
<organism evidence="5 6">
    <name type="scientific">Mycobacterium lentiflavum</name>
    <dbReference type="NCBI Taxonomy" id="141349"/>
    <lineage>
        <taxon>Bacteria</taxon>
        <taxon>Bacillati</taxon>
        <taxon>Actinomycetota</taxon>
        <taxon>Actinomycetes</taxon>
        <taxon>Mycobacteriales</taxon>
        <taxon>Mycobacteriaceae</taxon>
        <taxon>Mycobacterium</taxon>
        <taxon>Mycobacterium simiae complex</taxon>
    </lineage>
</organism>
<dbReference type="InterPro" id="IPR000675">
    <property type="entry name" value="Cutinase/axe"/>
</dbReference>
<dbReference type="Pfam" id="PF01083">
    <property type="entry name" value="Cutinase"/>
    <property type="match status" value="1"/>
</dbReference>
<reference evidence="5 6" key="1">
    <citation type="submission" date="2015-03" db="EMBL/GenBank/DDBJ databases">
        <authorList>
            <person name="Urmite Genomes"/>
        </authorList>
    </citation>
    <scope>NUCLEOTIDE SEQUENCE [LARGE SCALE GENOMIC DNA]</scope>
    <source>
        <strain evidence="5 6">CSUR P1491</strain>
    </source>
</reference>
<dbReference type="STRING" id="141349.BN1232_03574"/>
<dbReference type="InterPro" id="IPR029058">
    <property type="entry name" value="AB_hydrolase_fold"/>
</dbReference>
<keyword evidence="3" id="KW-0378">Hydrolase</keyword>